<gene>
    <name evidence="2" type="ORF">Ahy_A09g042970</name>
    <name evidence="1" type="ORF">Ahy_B09g098291</name>
</gene>
<dbReference type="Proteomes" id="UP000289738">
    <property type="component" value="Chromosome A09"/>
</dbReference>
<dbReference type="AlphaFoldDB" id="A0A444XQZ4"/>
<dbReference type="EMBL" id="SDMP01000009">
    <property type="protein sequence ID" value="RYR38025.1"/>
    <property type="molecule type" value="Genomic_DNA"/>
</dbReference>
<name>A0A444XQZ4_ARAHY</name>
<keyword evidence="3" id="KW-1185">Reference proteome</keyword>
<accession>A0A444XQZ4</accession>
<protein>
    <submittedName>
        <fullName evidence="1">Uncharacterized protein</fullName>
    </submittedName>
</protein>
<proteinExistence type="predicted"/>
<evidence type="ECO:0000313" key="3">
    <source>
        <dbReference type="Proteomes" id="UP000289738"/>
    </source>
</evidence>
<organism evidence="1 3">
    <name type="scientific">Arachis hypogaea</name>
    <name type="common">Peanut</name>
    <dbReference type="NCBI Taxonomy" id="3818"/>
    <lineage>
        <taxon>Eukaryota</taxon>
        <taxon>Viridiplantae</taxon>
        <taxon>Streptophyta</taxon>
        <taxon>Embryophyta</taxon>
        <taxon>Tracheophyta</taxon>
        <taxon>Spermatophyta</taxon>
        <taxon>Magnoliopsida</taxon>
        <taxon>eudicotyledons</taxon>
        <taxon>Gunneridae</taxon>
        <taxon>Pentapetalae</taxon>
        <taxon>rosids</taxon>
        <taxon>fabids</taxon>
        <taxon>Fabales</taxon>
        <taxon>Fabaceae</taxon>
        <taxon>Papilionoideae</taxon>
        <taxon>50 kb inversion clade</taxon>
        <taxon>dalbergioids sensu lato</taxon>
        <taxon>Dalbergieae</taxon>
        <taxon>Pterocarpus clade</taxon>
        <taxon>Arachis</taxon>
    </lineage>
</organism>
<dbReference type="Proteomes" id="UP000289738">
    <property type="component" value="Chromosome B09"/>
</dbReference>
<comment type="caution">
    <text evidence="1">The sequence shown here is derived from an EMBL/GenBank/DDBJ whole genome shotgun (WGS) entry which is preliminary data.</text>
</comment>
<dbReference type="EMBL" id="SDMP01000019">
    <property type="protein sequence ID" value="RYQ92141.1"/>
    <property type="molecule type" value="Genomic_DNA"/>
</dbReference>
<reference evidence="1 3" key="1">
    <citation type="submission" date="2019-01" db="EMBL/GenBank/DDBJ databases">
        <title>Sequencing of cultivated peanut Arachis hypogaea provides insights into genome evolution and oil improvement.</title>
        <authorList>
            <person name="Chen X."/>
        </authorList>
    </citation>
    <scope>NUCLEOTIDE SEQUENCE [LARGE SCALE GENOMIC DNA]</scope>
    <source>
        <strain evidence="3">cv. Fuhuasheng</strain>
        <strain evidence="1">GDAAS-fuhuasheng2018</strain>
        <tissue evidence="1">Leaves</tissue>
    </source>
</reference>
<evidence type="ECO:0000313" key="1">
    <source>
        <dbReference type="EMBL" id="RYQ92141.1"/>
    </source>
</evidence>
<evidence type="ECO:0000313" key="2">
    <source>
        <dbReference type="EMBL" id="RYR38025.1"/>
    </source>
</evidence>
<sequence>MGPMPFSLSMTLVPMGTEAVHPSVTVGSTLCLKRW</sequence>